<dbReference type="GO" id="GO:0016020">
    <property type="term" value="C:membrane"/>
    <property type="evidence" value="ECO:0007669"/>
    <property type="project" value="UniProtKB-SubCell"/>
</dbReference>
<keyword evidence="8" id="KW-1185">Reference proteome</keyword>
<evidence type="ECO:0000313" key="8">
    <source>
        <dbReference type="Proteomes" id="UP000682134"/>
    </source>
</evidence>
<evidence type="ECO:0000313" key="7">
    <source>
        <dbReference type="EMBL" id="MBP0724299.1"/>
    </source>
</evidence>
<dbReference type="Proteomes" id="UP000682134">
    <property type="component" value="Unassembled WGS sequence"/>
</dbReference>
<feature type="transmembrane region" description="Helical" evidence="6">
    <location>
        <begin position="44"/>
        <end position="65"/>
    </location>
</feature>
<organism evidence="7 8">
    <name type="scientific">Gottfriedia endophytica</name>
    <dbReference type="NCBI Taxonomy" id="2820819"/>
    <lineage>
        <taxon>Bacteria</taxon>
        <taxon>Bacillati</taxon>
        <taxon>Bacillota</taxon>
        <taxon>Bacilli</taxon>
        <taxon>Bacillales</taxon>
        <taxon>Bacillaceae</taxon>
        <taxon>Gottfriedia</taxon>
    </lineage>
</organism>
<dbReference type="RefSeq" id="WP_209402682.1">
    <property type="nucleotide sequence ID" value="NZ_JAGIYQ010000002.1"/>
</dbReference>
<protein>
    <submittedName>
        <fullName evidence="7">TerC family protein</fullName>
    </submittedName>
</protein>
<evidence type="ECO:0000256" key="4">
    <source>
        <dbReference type="ARBA" id="ARBA00022989"/>
    </source>
</evidence>
<comment type="similarity">
    <text evidence="2">Belongs to the TerC family.</text>
</comment>
<feature type="transmembrane region" description="Helical" evidence="6">
    <location>
        <begin position="125"/>
        <end position="149"/>
    </location>
</feature>
<feature type="transmembrane region" description="Helical" evidence="6">
    <location>
        <begin position="71"/>
        <end position="89"/>
    </location>
</feature>
<evidence type="ECO:0000256" key="6">
    <source>
        <dbReference type="SAM" id="Phobius"/>
    </source>
</evidence>
<dbReference type="Pfam" id="PF03741">
    <property type="entry name" value="TerC"/>
    <property type="match status" value="1"/>
</dbReference>
<dbReference type="NCBIfam" id="TIGR03717">
    <property type="entry name" value="R_switched_YjbE"/>
    <property type="match status" value="1"/>
</dbReference>
<dbReference type="EMBL" id="JAGIYQ010000002">
    <property type="protein sequence ID" value="MBP0724299.1"/>
    <property type="molecule type" value="Genomic_DNA"/>
</dbReference>
<sequence length="234" mass="25159">MDIFGMSASVILNVIFIDLILSGDNAILIALAAKNLQDGQKKKAVLFGTAGAILLRLVFAAIIVYLLKIPFIYGLGGIMLLWIAYKLLANDTGHGEVNGGTTLWSTVKTIIIADALMSLDNVLALAGVAHGSLIAIIVGIIVSIPIIVWGSSFLMKIMNKYPIITLIGSGILAWTASGMITHDQMIKHFFESSFISVSFKIVITVGVLICGIIVSKNRREKNNFGNDKNHHQPA</sequence>
<dbReference type="PANTHER" id="PTHR30238:SF4">
    <property type="entry name" value="SLL1022 PROTEIN"/>
    <property type="match status" value="1"/>
</dbReference>
<dbReference type="InterPro" id="IPR022301">
    <property type="entry name" value="Integral_membrane_YjbE"/>
</dbReference>
<keyword evidence="3 6" id="KW-0812">Transmembrane</keyword>
<accession>A0A940NF19</accession>
<reference evidence="7" key="1">
    <citation type="submission" date="2021-04" db="EMBL/GenBank/DDBJ databases">
        <title>Genome seq and assembly of Bacillus sp.</title>
        <authorList>
            <person name="Chhetri G."/>
        </authorList>
    </citation>
    <scope>NUCLEOTIDE SEQUENCE</scope>
    <source>
        <strain evidence="7">RG28</strain>
    </source>
</reference>
<proteinExistence type="inferred from homology"/>
<feature type="transmembrane region" description="Helical" evidence="6">
    <location>
        <begin position="6"/>
        <end position="32"/>
    </location>
</feature>
<dbReference type="AlphaFoldDB" id="A0A940NF19"/>
<feature type="transmembrane region" description="Helical" evidence="6">
    <location>
        <begin position="161"/>
        <end position="181"/>
    </location>
</feature>
<evidence type="ECO:0000256" key="5">
    <source>
        <dbReference type="ARBA" id="ARBA00023136"/>
    </source>
</evidence>
<keyword evidence="4 6" id="KW-1133">Transmembrane helix</keyword>
<name>A0A940NF19_9BACI</name>
<dbReference type="InterPro" id="IPR005496">
    <property type="entry name" value="Integral_membrane_TerC"/>
</dbReference>
<feature type="transmembrane region" description="Helical" evidence="6">
    <location>
        <begin position="101"/>
        <end position="119"/>
    </location>
</feature>
<keyword evidence="5 6" id="KW-0472">Membrane</keyword>
<gene>
    <name evidence="7" type="ORF">J5Y03_03755</name>
</gene>
<evidence type="ECO:0000256" key="3">
    <source>
        <dbReference type="ARBA" id="ARBA00022692"/>
    </source>
</evidence>
<comment type="caution">
    <text evidence="7">The sequence shown here is derived from an EMBL/GenBank/DDBJ whole genome shotgun (WGS) entry which is preliminary data.</text>
</comment>
<evidence type="ECO:0000256" key="2">
    <source>
        <dbReference type="ARBA" id="ARBA00007511"/>
    </source>
</evidence>
<comment type="subcellular location">
    <subcellularLocation>
        <location evidence="1">Membrane</location>
        <topology evidence="1">Multi-pass membrane protein</topology>
    </subcellularLocation>
</comment>
<dbReference type="PANTHER" id="PTHR30238">
    <property type="entry name" value="MEMBRANE BOUND PREDICTED REDOX MODULATOR"/>
    <property type="match status" value="1"/>
</dbReference>
<feature type="transmembrane region" description="Helical" evidence="6">
    <location>
        <begin position="193"/>
        <end position="214"/>
    </location>
</feature>
<evidence type="ECO:0000256" key="1">
    <source>
        <dbReference type="ARBA" id="ARBA00004141"/>
    </source>
</evidence>